<dbReference type="GO" id="GO:0008168">
    <property type="term" value="F:methyltransferase activity"/>
    <property type="evidence" value="ECO:0007669"/>
    <property type="project" value="UniProtKB-KW"/>
</dbReference>
<dbReference type="Proteomes" id="UP000713479">
    <property type="component" value="Unassembled WGS sequence"/>
</dbReference>
<keyword evidence="1" id="KW-0489">Methyltransferase</keyword>
<gene>
    <name evidence="1" type="ORF">E7Z74_09230</name>
</gene>
<evidence type="ECO:0000313" key="2">
    <source>
        <dbReference type="Proteomes" id="UP000713479"/>
    </source>
</evidence>
<protein>
    <submittedName>
        <fullName evidence="1">SAM-dependent methyltransferase</fullName>
    </submittedName>
</protein>
<evidence type="ECO:0000313" key="1">
    <source>
        <dbReference type="EMBL" id="MBE6511418.1"/>
    </source>
</evidence>
<accession>A0A8T3VSM7</accession>
<proteinExistence type="predicted"/>
<name>A0A8T3VSM7_9EURY</name>
<dbReference type="EMBL" id="SUTF01000015">
    <property type="protein sequence ID" value="MBE6511418.1"/>
    <property type="molecule type" value="Genomic_DNA"/>
</dbReference>
<dbReference type="GO" id="GO:0032259">
    <property type="term" value="P:methylation"/>
    <property type="evidence" value="ECO:0007669"/>
    <property type="project" value="UniProtKB-KW"/>
</dbReference>
<dbReference type="SUPFAM" id="SSF53335">
    <property type="entry name" value="S-adenosyl-L-methionine-dependent methyltransferases"/>
    <property type="match status" value="1"/>
</dbReference>
<sequence length="312" mass="35343">MKVKCSCGKNCITSFENLDEKIEHLNECSECEDIQIKKFNPLIDLIDLDELTGDYKKCICGKRPLDIVMSHILKIMIEENIVPENASLRRNSPVPLSEFYYSSFNPQFINENTLILLHPDFTKEVASRLIEEVPEVKGVLKGSPAETVGQLNKNSEINHFELLAGCDMQTNVMRTLINDKIIINKNQSKHHIEVATTTEGKLIKLHNYLENNDIKKGIAIDAMCGSGAIGIYLLKYGFEKVIFNDIYPQAIENLKENLEVNKITGNYEIYNEAFEDLNTQKVDLCVIDAFPNDDASEIIKKAEKISDNVLII</sequence>
<dbReference type="CDD" id="cd02440">
    <property type="entry name" value="AdoMet_MTases"/>
    <property type="match status" value="1"/>
</dbReference>
<dbReference type="AlphaFoldDB" id="A0A8T3VSM7"/>
<organism evidence="1 2">
    <name type="scientific">Methanobrevibacter millerae</name>
    <dbReference type="NCBI Taxonomy" id="230361"/>
    <lineage>
        <taxon>Archaea</taxon>
        <taxon>Methanobacteriati</taxon>
        <taxon>Methanobacteriota</taxon>
        <taxon>Methanomada group</taxon>
        <taxon>Methanobacteria</taxon>
        <taxon>Methanobacteriales</taxon>
        <taxon>Methanobacteriaceae</taxon>
        <taxon>Methanobrevibacter</taxon>
    </lineage>
</organism>
<dbReference type="Pfam" id="PF06325">
    <property type="entry name" value="PrmA"/>
    <property type="match status" value="1"/>
</dbReference>
<keyword evidence="1" id="KW-0808">Transferase</keyword>
<dbReference type="InterPro" id="IPR029063">
    <property type="entry name" value="SAM-dependent_MTases_sf"/>
</dbReference>
<comment type="caution">
    <text evidence="1">The sequence shown here is derived from an EMBL/GenBank/DDBJ whole genome shotgun (WGS) entry which is preliminary data.</text>
</comment>
<reference evidence="1" key="1">
    <citation type="submission" date="2019-04" db="EMBL/GenBank/DDBJ databases">
        <title>Evolution of Biomass-Degrading Anaerobic Consortia Revealed by Metagenomics.</title>
        <authorList>
            <person name="Peng X."/>
        </authorList>
    </citation>
    <scope>NUCLEOTIDE SEQUENCE</scope>
    <source>
        <strain evidence="1">SIG13</strain>
    </source>
</reference>
<dbReference type="Gene3D" id="3.40.50.150">
    <property type="entry name" value="Vaccinia Virus protein VP39"/>
    <property type="match status" value="1"/>
</dbReference>